<feature type="region of interest" description="Disordered" evidence="17">
    <location>
        <begin position="1485"/>
        <end position="1542"/>
    </location>
</feature>
<name>A0A0V1FTX2_TRIPS</name>
<comment type="caution">
    <text evidence="21">The sequence shown here is derived from an EMBL/GenBank/DDBJ whole genome shotgun (WGS) entry which is preliminary data.</text>
</comment>
<dbReference type="GO" id="GO:0034511">
    <property type="term" value="F:U3 snoRNA binding"/>
    <property type="evidence" value="ECO:0007669"/>
    <property type="project" value="TreeGrafter"/>
</dbReference>
<evidence type="ECO:0000256" key="10">
    <source>
        <dbReference type="ARBA" id="ARBA00022801"/>
    </source>
</evidence>
<dbReference type="Gene3D" id="3.40.50.300">
    <property type="entry name" value="P-loop containing nucleotide triphosphate hydrolases"/>
    <property type="match status" value="1"/>
</dbReference>
<dbReference type="CDD" id="cd09274">
    <property type="entry name" value="RNase_HI_RT_Ty3"/>
    <property type="match status" value="1"/>
</dbReference>
<dbReference type="GO" id="GO:0042575">
    <property type="term" value="C:DNA polymerase complex"/>
    <property type="evidence" value="ECO:0007669"/>
    <property type="project" value="UniProtKB-ARBA"/>
</dbReference>
<keyword evidence="7" id="KW-0540">Nuclease</keyword>
<dbReference type="InterPro" id="IPR041373">
    <property type="entry name" value="RT_RNaseH"/>
</dbReference>
<feature type="compositionally biased region" description="Acidic residues" evidence="17">
    <location>
        <begin position="1584"/>
        <end position="1596"/>
    </location>
</feature>
<evidence type="ECO:0000256" key="11">
    <source>
        <dbReference type="ARBA" id="ARBA00022840"/>
    </source>
</evidence>
<feature type="compositionally biased region" description="Basic residues" evidence="17">
    <location>
        <begin position="1110"/>
        <end position="1127"/>
    </location>
</feature>
<dbReference type="Pfam" id="PF08560">
    <property type="entry name" value="DUF1757"/>
    <property type="match status" value="1"/>
</dbReference>
<dbReference type="InterPro" id="IPR013869">
    <property type="entry name" value="DUF1757"/>
</dbReference>
<evidence type="ECO:0000256" key="6">
    <source>
        <dbReference type="ARBA" id="ARBA00022695"/>
    </source>
</evidence>
<dbReference type="InterPro" id="IPR030387">
    <property type="entry name" value="G_Bms1/Tsr1_dom"/>
</dbReference>
<evidence type="ECO:0000256" key="18">
    <source>
        <dbReference type="SAM" id="Phobius"/>
    </source>
</evidence>
<dbReference type="InterPro" id="IPR039761">
    <property type="entry name" value="Bms1/Tsr1"/>
</dbReference>
<dbReference type="Gene3D" id="3.10.20.370">
    <property type="match status" value="1"/>
</dbReference>
<comment type="similarity">
    <text evidence="16">Belongs to the TRAFAC class translation factor GTPase superfamily. Bms1-like GTPase family. BMS1 subfamily.</text>
</comment>
<evidence type="ECO:0000256" key="9">
    <source>
        <dbReference type="ARBA" id="ARBA00022759"/>
    </source>
</evidence>
<dbReference type="FunFam" id="1.10.340.70:FF:000003">
    <property type="entry name" value="Protein CBG25708"/>
    <property type="match status" value="1"/>
</dbReference>
<dbReference type="EC" id="2.7.7.49" evidence="2"/>
<dbReference type="InterPro" id="IPR037875">
    <property type="entry name" value="Bms1_N"/>
</dbReference>
<evidence type="ECO:0000313" key="22">
    <source>
        <dbReference type="Proteomes" id="UP000054995"/>
    </source>
</evidence>
<feature type="domain" description="Bms1-type G" evidence="20">
    <location>
        <begin position="1179"/>
        <end position="1343"/>
    </location>
</feature>
<dbReference type="GO" id="GO:0005654">
    <property type="term" value="C:nucleoplasm"/>
    <property type="evidence" value="ECO:0007669"/>
    <property type="project" value="UniProtKB-ARBA"/>
</dbReference>
<dbReference type="EMBL" id="JYDT01000031">
    <property type="protein sequence ID" value="KRY89467.1"/>
    <property type="molecule type" value="Genomic_DNA"/>
</dbReference>
<evidence type="ECO:0000256" key="3">
    <source>
        <dbReference type="ARBA" id="ARBA00022517"/>
    </source>
</evidence>
<dbReference type="PANTHER" id="PTHR12858:SF2">
    <property type="entry name" value="RIBOSOME BIOGENESIS PROTEIN BMS1 HOMOLOG"/>
    <property type="match status" value="1"/>
</dbReference>
<evidence type="ECO:0000256" key="4">
    <source>
        <dbReference type="ARBA" id="ARBA00022553"/>
    </source>
</evidence>
<evidence type="ECO:0000256" key="16">
    <source>
        <dbReference type="ARBA" id="ARBA00061391"/>
    </source>
</evidence>
<dbReference type="GO" id="GO:0004519">
    <property type="term" value="F:endonuclease activity"/>
    <property type="evidence" value="ECO:0007669"/>
    <property type="project" value="UniProtKB-KW"/>
</dbReference>
<accession>A0A0V1FTX2</accession>
<keyword evidence="8" id="KW-0547">Nucleotide-binding</keyword>
<dbReference type="InterPro" id="IPR043502">
    <property type="entry name" value="DNA/RNA_pol_sf"/>
</dbReference>
<protein>
    <recommendedName>
        <fullName evidence="2">RNA-directed DNA polymerase</fullName>
        <ecNumber evidence="2">2.7.7.49</ecNumber>
    </recommendedName>
</protein>
<dbReference type="OrthoDB" id="10260897at2759"/>
<organism evidence="21 22">
    <name type="scientific">Trichinella pseudospiralis</name>
    <name type="common">Parasitic roundworm</name>
    <dbReference type="NCBI Taxonomy" id="6337"/>
    <lineage>
        <taxon>Eukaryota</taxon>
        <taxon>Metazoa</taxon>
        <taxon>Ecdysozoa</taxon>
        <taxon>Nematoda</taxon>
        <taxon>Enoplea</taxon>
        <taxon>Dorylaimia</taxon>
        <taxon>Trichinellida</taxon>
        <taxon>Trichinellidae</taxon>
        <taxon>Trichinella</taxon>
    </lineage>
</organism>
<dbReference type="SMART" id="SM01362">
    <property type="entry name" value="DUF663"/>
    <property type="match status" value="1"/>
</dbReference>
<proteinExistence type="inferred from homology"/>
<dbReference type="PROSITE" id="PS50994">
    <property type="entry name" value="INTEGRASE"/>
    <property type="match status" value="1"/>
</dbReference>
<keyword evidence="18" id="KW-0812">Transmembrane</keyword>
<dbReference type="GO" id="GO:0015074">
    <property type="term" value="P:DNA integration"/>
    <property type="evidence" value="ECO:0007669"/>
    <property type="project" value="InterPro"/>
</dbReference>
<reference evidence="21 22" key="1">
    <citation type="submission" date="2015-01" db="EMBL/GenBank/DDBJ databases">
        <title>Evolution of Trichinella species and genotypes.</title>
        <authorList>
            <person name="Korhonen P.K."/>
            <person name="Edoardo P."/>
            <person name="Giuseppe L.R."/>
            <person name="Gasser R.B."/>
        </authorList>
    </citation>
    <scope>NUCLEOTIDE SEQUENCE [LARGE SCALE GENOMIC DNA]</scope>
    <source>
        <strain evidence="21">ISS470</strain>
    </source>
</reference>
<keyword evidence="14" id="KW-0539">Nucleus</keyword>
<dbReference type="GO" id="GO:0000462">
    <property type="term" value="P:maturation of SSU-rRNA from tricistronic rRNA transcript (SSU-rRNA, 5.8S rRNA, LSU-rRNA)"/>
    <property type="evidence" value="ECO:0007669"/>
    <property type="project" value="TreeGrafter"/>
</dbReference>
<feature type="domain" description="Integrase catalytic" evidence="19">
    <location>
        <begin position="908"/>
        <end position="1000"/>
    </location>
</feature>
<feature type="transmembrane region" description="Helical" evidence="18">
    <location>
        <begin position="2231"/>
        <end position="2249"/>
    </location>
</feature>
<dbReference type="Pfam" id="PF08142">
    <property type="entry name" value="AARP2CN"/>
    <property type="match status" value="1"/>
</dbReference>
<evidence type="ECO:0000259" key="19">
    <source>
        <dbReference type="PROSITE" id="PS50994"/>
    </source>
</evidence>
<feature type="transmembrane region" description="Helical" evidence="18">
    <location>
        <begin position="2196"/>
        <end position="2219"/>
    </location>
</feature>
<feature type="compositionally biased region" description="Basic and acidic residues" evidence="17">
    <location>
        <begin position="1528"/>
        <end position="1537"/>
    </location>
</feature>
<dbReference type="Gene3D" id="2.40.70.10">
    <property type="entry name" value="Acid Proteases"/>
    <property type="match status" value="1"/>
</dbReference>
<dbReference type="Gene3D" id="3.30.70.270">
    <property type="match status" value="1"/>
</dbReference>
<feature type="region of interest" description="Disordered" evidence="17">
    <location>
        <begin position="1581"/>
        <end position="1605"/>
    </location>
</feature>
<gene>
    <name evidence="21" type="primary">bms1</name>
    <name evidence="21" type="ORF">T4D_14069</name>
</gene>
<dbReference type="FunFam" id="3.40.50.300:FF:000105">
    <property type="entry name" value="BMS1 ribosome biogenesis factor"/>
    <property type="match status" value="1"/>
</dbReference>
<evidence type="ECO:0000256" key="5">
    <source>
        <dbReference type="ARBA" id="ARBA00022679"/>
    </source>
</evidence>
<dbReference type="SUPFAM" id="SSF52540">
    <property type="entry name" value="P-loop containing nucleoside triphosphate hydrolases"/>
    <property type="match status" value="1"/>
</dbReference>
<dbReference type="InterPro" id="IPR021109">
    <property type="entry name" value="Peptidase_aspartic_dom_sf"/>
</dbReference>
<dbReference type="InterPro" id="IPR027417">
    <property type="entry name" value="P-loop_NTPase"/>
</dbReference>
<keyword evidence="4" id="KW-0597">Phosphoprotein</keyword>
<dbReference type="Gene3D" id="3.30.420.10">
    <property type="entry name" value="Ribonuclease H-like superfamily/Ribonuclease H"/>
    <property type="match status" value="1"/>
</dbReference>
<dbReference type="Proteomes" id="UP000054995">
    <property type="component" value="Unassembled WGS sequence"/>
</dbReference>
<feature type="compositionally biased region" description="Basic and acidic residues" evidence="17">
    <location>
        <begin position="1700"/>
        <end position="1719"/>
    </location>
</feature>
<dbReference type="InterPro" id="IPR007034">
    <property type="entry name" value="BMS1_TSR1_C"/>
</dbReference>
<dbReference type="InterPro" id="IPR001584">
    <property type="entry name" value="Integrase_cat-core"/>
</dbReference>
<keyword evidence="11" id="KW-0067">ATP-binding</keyword>
<keyword evidence="12" id="KW-0695">RNA-directed DNA polymerase</keyword>
<dbReference type="GO" id="GO:0030686">
    <property type="term" value="C:90S preribosome"/>
    <property type="evidence" value="ECO:0007669"/>
    <property type="project" value="TreeGrafter"/>
</dbReference>
<comment type="catalytic activity">
    <reaction evidence="15">
        <text>GTP + H2O = GDP + phosphate + H(+)</text>
        <dbReference type="Rhea" id="RHEA:19669"/>
        <dbReference type="ChEBI" id="CHEBI:15377"/>
        <dbReference type="ChEBI" id="CHEBI:15378"/>
        <dbReference type="ChEBI" id="CHEBI:37565"/>
        <dbReference type="ChEBI" id="CHEBI:43474"/>
        <dbReference type="ChEBI" id="CHEBI:58189"/>
    </reaction>
    <physiologicalReaction direction="left-to-right" evidence="15">
        <dbReference type="Rhea" id="RHEA:19670"/>
    </physiologicalReaction>
</comment>
<dbReference type="InterPro" id="IPR043128">
    <property type="entry name" value="Rev_trsase/Diguanyl_cyclase"/>
</dbReference>
<evidence type="ECO:0000256" key="1">
    <source>
        <dbReference type="ARBA" id="ARBA00004604"/>
    </source>
</evidence>
<dbReference type="InterPro" id="IPR012948">
    <property type="entry name" value="AARP2CN"/>
</dbReference>
<evidence type="ECO:0000256" key="7">
    <source>
        <dbReference type="ARBA" id="ARBA00022722"/>
    </source>
</evidence>
<dbReference type="GO" id="GO:0003964">
    <property type="term" value="F:RNA-directed DNA polymerase activity"/>
    <property type="evidence" value="ECO:0007669"/>
    <property type="project" value="UniProtKB-KW"/>
</dbReference>
<dbReference type="CDD" id="cd01882">
    <property type="entry name" value="BMS1"/>
    <property type="match status" value="1"/>
</dbReference>
<evidence type="ECO:0000313" key="21">
    <source>
        <dbReference type="EMBL" id="KRY89467.1"/>
    </source>
</evidence>
<dbReference type="Pfam" id="PF17917">
    <property type="entry name" value="RT_RNaseH"/>
    <property type="match status" value="1"/>
</dbReference>
<dbReference type="GO" id="GO:0032040">
    <property type="term" value="C:small-subunit processome"/>
    <property type="evidence" value="ECO:0007669"/>
    <property type="project" value="UniProtKB-ARBA"/>
</dbReference>
<evidence type="ECO:0000256" key="17">
    <source>
        <dbReference type="SAM" id="MobiDB-lite"/>
    </source>
</evidence>
<dbReference type="GO" id="GO:0000479">
    <property type="term" value="P:endonucleolytic cleavage of tricistronic rRNA transcript (SSU-rRNA, 5.8S rRNA, LSU-rRNA)"/>
    <property type="evidence" value="ECO:0007669"/>
    <property type="project" value="TreeGrafter"/>
</dbReference>
<dbReference type="Gene3D" id="1.10.340.70">
    <property type="match status" value="1"/>
</dbReference>
<keyword evidence="6" id="KW-0548">Nucleotidyltransferase</keyword>
<dbReference type="Pfam" id="PF04950">
    <property type="entry name" value="RIBIOP_C"/>
    <property type="match status" value="1"/>
</dbReference>
<keyword evidence="5" id="KW-0808">Transferase</keyword>
<dbReference type="GO" id="GO:0005525">
    <property type="term" value="F:GTP binding"/>
    <property type="evidence" value="ECO:0007669"/>
    <property type="project" value="UniProtKB-KW"/>
</dbReference>
<dbReference type="SUPFAM" id="SSF50630">
    <property type="entry name" value="Acid proteases"/>
    <property type="match status" value="1"/>
</dbReference>
<feature type="region of interest" description="Disordered" evidence="17">
    <location>
        <begin position="1692"/>
        <end position="1719"/>
    </location>
</feature>
<dbReference type="InterPro" id="IPR012337">
    <property type="entry name" value="RNaseH-like_sf"/>
</dbReference>
<keyword evidence="3" id="KW-0690">Ribosome biogenesis</keyword>
<dbReference type="PANTHER" id="PTHR12858">
    <property type="entry name" value="RIBOSOME BIOGENESIS PROTEIN"/>
    <property type="match status" value="1"/>
</dbReference>
<evidence type="ECO:0000256" key="12">
    <source>
        <dbReference type="ARBA" id="ARBA00022918"/>
    </source>
</evidence>
<feature type="region of interest" description="Disordered" evidence="17">
    <location>
        <begin position="1109"/>
        <end position="1140"/>
    </location>
</feature>
<dbReference type="PROSITE" id="PS51714">
    <property type="entry name" value="G_BMS1"/>
    <property type="match status" value="1"/>
</dbReference>
<dbReference type="FunFam" id="3.10.20.370:FF:000001">
    <property type="entry name" value="Retrovirus-related Pol polyprotein from transposon 17.6-like protein"/>
    <property type="match status" value="1"/>
</dbReference>
<evidence type="ECO:0000259" key="20">
    <source>
        <dbReference type="PROSITE" id="PS51714"/>
    </source>
</evidence>
<keyword evidence="13" id="KW-0342">GTP-binding</keyword>
<dbReference type="InterPro" id="IPR036397">
    <property type="entry name" value="RNaseH_sf"/>
</dbReference>
<evidence type="ECO:0000256" key="14">
    <source>
        <dbReference type="ARBA" id="ARBA00023242"/>
    </source>
</evidence>
<evidence type="ECO:0000256" key="2">
    <source>
        <dbReference type="ARBA" id="ARBA00012493"/>
    </source>
</evidence>
<dbReference type="Pfam" id="PF17921">
    <property type="entry name" value="Integrase_H2C2"/>
    <property type="match status" value="1"/>
</dbReference>
<feature type="transmembrane region" description="Helical" evidence="18">
    <location>
        <begin position="2292"/>
        <end position="2309"/>
    </location>
</feature>
<dbReference type="SMART" id="SM00785">
    <property type="entry name" value="AARP2CN"/>
    <property type="match status" value="1"/>
</dbReference>
<keyword evidence="18" id="KW-0472">Membrane</keyword>
<keyword evidence="10" id="KW-0378">Hydrolase</keyword>
<dbReference type="GO" id="GO:0003924">
    <property type="term" value="F:GTPase activity"/>
    <property type="evidence" value="ECO:0007669"/>
    <property type="project" value="TreeGrafter"/>
</dbReference>
<feature type="compositionally biased region" description="Acidic residues" evidence="17">
    <location>
        <begin position="1491"/>
        <end position="1527"/>
    </location>
</feature>
<dbReference type="InterPro" id="IPR041588">
    <property type="entry name" value="Integrase_H2C2"/>
</dbReference>
<sequence length="2338" mass="265465">MATRLKYIKGVARQAAHDGGSSASCSINVEQSESVVVTRDGKAVAGFMWSLACCIADWSVGRSNGGSSASCSINVEQSESVVVTRDGKAVAGFMWSLACCIADWSVGRSKFDTSNPAVWEEYSERLAFFLEANSIREGPRRLAVLCSVCGPNTYSIIKSLTSPDPPSSKIFDEVMKLLRNHFMPRPSEVYQRFLYHRRLQQPGEGVAAYVAELRHLAQHCNFAEAANPTVTTEVQLVAYKKSDCNSSMRNVRRQQESPPQPQSHKPCYRCGGAHAQNTCRFKNVSCNFCKRLGHIERVCRTKSQSTVKKGAAKPNRHATNSIAVEEEEYRINHLIAPDEVIATLPFPDVRVSLNNVVIPMQVDSGASLTIISEHTFKRLCLLHQRHLEPFHSILRDFRGREVDVLGVSSLPVKFSSFTGSLPVVVVKGPRRSLLGRNWFKPLGIRLVGVHSVAPISVQDLIDERIHTTDPDEVPFALKDRISEELDGLVEQGILEPVQHTAWTTPIVPDLYQIPAVNDILATLKKGRIFAKLDLAQAYQQLERFMDSLLANLEGVVPYFDDVLIVAELQHELLEVLRRVSDRLRDAGICLNRIHPSEKKVEAIHKAPRPKNKQELQAFMANKSEAAEPLHRLLDKAQYDDQLPLILTCDASPHGVGCVLAHRLPCGREAPIAFHSRTLAAAERKYAQIDREALAIIVGVKKFHNYVFGRHVEIRTDHKPLLGLLGNSIQTPASMSPRMIRWSILLSAYDYSLVYRPGLKLGNADALSRLPQPGNKISKPCPISVEHLADRTGKDAVLAPVRNWLEKGWPAELRSEEFKPFHCRRDELSLRKGCVLWGCRVVIPLASRESILTMLHSGHPGIARMKCLARSCVWWPKMDEEIESFVKTCAECQETRHEPAKNVMDMWPEATEPWTRIHADFFGPTGGGKISLLVVDAFSKWQEVRIVPSTSSVSAIEVFRELFATHGLPDCLVTDNGRAFNRTELSTSRPLRSTHASNGLAERAVQSTKEALKRITSGSWSAPLARLLLFQHTTPDPRSNLSPAELLMKRELKTCLDRILPNNAEIAKRKILQPTEEMIKGEDRKKNRSTTLCRSHGDWLDLETTHDITQKVHRAPHSGRKAEKKKKKLDAEQENAKGKNSKAFTFQSAARAAKAIRRAAEIVEKKTHLPTVDRTPLEPPPFVVAVVGPPKVGKSLLIQCLVKNYTKQTVNDIKGPITVVAGKKRRITLIECNNDINCMIDVAKIADLVLLLVDASFGFEMETFEFLHICQVHGMPRIMGVLTHLDYVKNVKQLRQTKKKLKHRFWTEIYQGAKLFYLSGLIGEKYLKTEIKNLARFISVMKFHPPLWRSTHPYLLIDRVEDITNENILEQNKKCDRDVCFYGYVRGCPFTQNASVHIFGCGDFNVKDISYLPDPCPLPEKQKRRSLNERERLIYAPFCGVGGILYDKDAVYIDENQQYMTEIVNVNTPVDVKMAQSQVAIFSNSRPLTCDDVSEDEQTDDDDDDETDGSSADDDESDEVTSMEDDDSDVHNDPHDTSFPKVSNENEEWLTRVKNMFNVKSSGRIVWSRLVYPLEVDLMNKEKAEEEEEEEEEEEDKETIGGIFNVPKTGNNFCQTSVAHQEESSFYYPANKSADSSSYLIKDWTPDKLHLIKDCFVTGKWSSEEDANQLLKMAIDDDEENLYGDFEDLEAKEEEDEVEAKEENNTSLQEKKEDDVEKQKAEIRMEKKRKLKHMFDAEFDETRKFHRAMTEQVNQQSELNKNEFANMDDDQRVLYEGFRPGMYVRMQIENIPCELVENFDPSYPYVIGGLLAAETTVGCVQVRIKKHRWHDRILKTRDPLIISLGWRRFQTMAIYTVQDHNGRNRMLKYTPQYMHCMAAFWGPITPQNTGFVAVQSVAEVTKQFRIAATGVVLNLDKSLLIVKKLKLVGTPYKVYKKTAFIQGMFNSALEVAKFEGAILRTVSGLRGQIKKAINKQPGSFRATFEDKILLKGMEKIAWYPVEIPTFYAPVTNLLLPGDEKRKWTGMRTVGQLRFERGIDVPTNVDSLYKPIKRNPHLKTRLVIPKQLQQELPYALKPKEKRIKSENNSSMDRIIYKHVAVVMEPGESKAAELMSMLKTLQEEKRRKDQLAMNERVKAHRKMIMQMEQRRLRRERGAKKRQQMGTSWLLNFTQFPFTSFPESRMSDIPYPRIELGMHIGYKMAELGTFVGSVIVAPAVNFVRKVKIKKAPTKFGLSGMLLGLCMAPVMQIAHGKNKSQEEIADRCYRLRYNRKQLYIDRTCTVMAAFGFWMRRMTGVVIGIDTALIITVLYNRYLWDMTTHTITDMHTTDALPKQVEHNN</sequence>
<evidence type="ECO:0000256" key="8">
    <source>
        <dbReference type="ARBA" id="ARBA00022741"/>
    </source>
</evidence>
<evidence type="ECO:0000256" key="13">
    <source>
        <dbReference type="ARBA" id="ARBA00023134"/>
    </source>
</evidence>
<keyword evidence="18" id="KW-1133">Transmembrane helix</keyword>
<evidence type="ECO:0000256" key="15">
    <source>
        <dbReference type="ARBA" id="ARBA00049117"/>
    </source>
</evidence>
<dbReference type="SUPFAM" id="SSF53098">
    <property type="entry name" value="Ribonuclease H-like"/>
    <property type="match status" value="1"/>
</dbReference>
<keyword evidence="22" id="KW-1185">Reference proteome</keyword>
<comment type="subcellular location">
    <subcellularLocation>
        <location evidence="1">Nucleus</location>
        <location evidence="1">Nucleolus</location>
    </subcellularLocation>
</comment>
<dbReference type="GO" id="GO:0005524">
    <property type="term" value="F:ATP binding"/>
    <property type="evidence" value="ECO:0007669"/>
    <property type="project" value="UniProtKB-KW"/>
</dbReference>
<dbReference type="SUPFAM" id="SSF56672">
    <property type="entry name" value="DNA/RNA polymerases"/>
    <property type="match status" value="1"/>
</dbReference>
<keyword evidence="9" id="KW-0255">Endonuclease</keyword>